<keyword evidence="3" id="KW-1185">Reference proteome</keyword>
<name>A0A2P6QJK0_ROSCH</name>
<evidence type="ECO:0000313" key="2">
    <source>
        <dbReference type="EMBL" id="PRQ34348.1"/>
    </source>
</evidence>
<proteinExistence type="predicted"/>
<accession>A0A2P6QJK0</accession>
<protein>
    <submittedName>
        <fullName evidence="2">Putative 43kDa postsynaptic protein</fullName>
    </submittedName>
</protein>
<dbReference type="PROSITE" id="PS50005">
    <property type="entry name" value="TPR"/>
    <property type="match status" value="1"/>
</dbReference>
<evidence type="ECO:0000313" key="3">
    <source>
        <dbReference type="Proteomes" id="UP000238479"/>
    </source>
</evidence>
<dbReference type="STRING" id="74649.A0A2P6QJK0"/>
<dbReference type="Gramene" id="PRQ34348">
    <property type="protein sequence ID" value="PRQ34348"/>
    <property type="gene ID" value="RchiOBHm_Chr5g0067811"/>
</dbReference>
<dbReference type="EMBL" id="PDCK01000043">
    <property type="protein sequence ID" value="PRQ34348.1"/>
    <property type="molecule type" value="Genomic_DNA"/>
</dbReference>
<evidence type="ECO:0000256" key="1">
    <source>
        <dbReference type="PROSITE-ProRule" id="PRU00339"/>
    </source>
</evidence>
<keyword evidence="1" id="KW-0802">TPR repeat</keyword>
<dbReference type="GO" id="GO:0009535">
    <property type="term" value="C:chloroplast thylakoid membrane"/>
    <property type="evidence" value="ECO:0007669"/>
    <property type="project" value="TreeGrafter"/>
</dbReference>
<dbReference type="Proteomes" id="UP000238479">
    <property type="component" value="Chromosome 5"/>
</dbReference>
<dbReference type="PANTHER" id="PTHR36761:SF2">
    <property type="entry name" value="ORF03 PROTEIN"/>
    <property type="match status" value="1"/>
</dbReference>
<comment type="caution">
    <text evidence="2">The sequence shown here is derived from an EMBL/GenBank/DDBJ whole genome shotgun (WGS) entry which is preliminary data.</text>
</comment>
<feature type="repeat" description="TPR" evidence="1">
    <location>
        <begin position="16"/>
        <end position="49"/>
    </location>
</feature>
<dbReference type="PANTHER" id="PTHR36761">
    <property type="entry name" value="ORF03 PROTEIN"/>
    <property type="match status" value="1"/>
</dbReference>
<dbReference type="InterPro" id="IPR019734">
    <property type="entry name" value="TPR_rpt"/>
</dbReference>
<sequence length="57" mass="6534">MRVRKELEKAERRATAQLMFDLGQKAYGRGMYGRAFEFLERALTIIPRPTLFGGEVG</sequence>
<dbReference type="AlphaFoldDB" id="A0A2P6QJK0"/>
<gene>
    <name evidence="2" type="ORF">RchiOBHm_Chr5g0067811</name>
</gene>
<organism evidence="2 3">
    <name type="scientific">Rosa chinensis</name>
    <name type="common">China rose</name>
    <dbReference type="NCBI Taxonomy" id="74649"/>
    <lineage>
        <taxon>Eukaryota</taxon>
        <taxon>Viridiplantae</taxon>
        <taxon>Streptophyta</taxon>
        <taxon>Embryophyta</taxon>
        <taxon>Tracheophyta</taxon>
        <taxon>Spermatophyta</taxon>
        <taxon>Magnoliopsida</taxon>
        <taxon>eudicotyledons</taxon>
        <taxon>Gunneridae</taxon>
        <taxon>Pentapetalae</taxon>
        <taxon>rosids</taxon>
        <taxon>fabids</taxon>
        <taxon>Rosales</taxon>
        <taxon>Rosaceae</taxon>
        <taxon>Rosoideae</taxon>
        <taxon>Rosoideae incertae sedis</taxon>
        <taxon>Rosa</taxon>
    </lineage>
</organism>
<reference evidence="2 3" key="1">
    <citation type="journal article" date="2018" name="Nat. Genet.">
        <title>The Rosa genome provides new insights in the design of modern roses.</title>
        <authorList>
            <person name="Bendahmane M."/>
        </authorList>
    </citation>
    <scope>NUCLEOTIDE SEQUENCE [LARGE SCALE GENOMIC DNA]</scope>
    <source>
        <strain evidence="3">cv. Old Blush</strain>
    </source>
</reference>